<dbReference type="InterPro" id="IPR036271">
    <property type="entry name" value="Tet_transcr_reg_TetR-rel_C_sf"/>
</dbReference>
<gene>
    <name evidence="5" type="ORF">SAMN04489752_0591</name>
</gene>
<keyword evidence="2 5" id="KW-0238">DNA-binding</keyword>
<evidence type="ECO:0000256" key="2">
    <source>
        <dbReference type="ARBA" id="ARBA00023125"/>
    </source>
</evidence>
<organism evidence="5 6">
    <name type="scientific">Brevibacterium siliguriense</name>
    <dbReference type="NCBI Taxonomy" id="1136497"/>
    <lineage>
        <taxon>Bacteria</taxon>
        <taxon>Bacillati</taxon>
        <taxon>Actinomycetota</taxon>
        <taxon>Actinomycetes</taxon>
        <taxon>Micrococcales</taxon>
        <taxon>Brevibacteriaceae</taxon>
        <taxon>Brevibacterium</taxon>
    </lineage>
</organism>
<dbReference type="SUPFAM" id="SSF46689">
    <property type="entry name" value="Homeodomain-like"/>
    <property type="match status" value="1"/>
</dbReference>
<dbReference type="GO" id="GO:0000976">
    <property type="term" value="F:transcription cis-regulatory region binding"/>
    <property type="evidence" value="ECO:0007669"/>
    <property type="project" value="TreeGrafter"/>
</dbReference>
<proteinExistence type="predicted"/>
<dbReference type="PANTHER" id="PTHR30055:SF234">
    <property type="entry name" value="HTH-TYPE TRANSCRIPTIONAL REGULATOR BETI"/>
    <property type="match status" value="1"/>
</dbReference>
<reference evidence="6" key="1">
    <citation type="submission" date="2016-10" db="EMBL/GenBank/DDBJ databases">
        <authorList>
            <person name="Varghese N."/>
            <person name="Submissions S."/>
        </authorList>
    </citation>
    <scope>NUCLEOTIDE SEQUENCE [LARGE SCALE GENOMIC DNA]</scope>
    <source>
        <strain evidence="6">DSM 23676</strain>
    </source>
</reference>
<evidence type="ECO:0000313" key="6">
    <source>
        <dbReference type="Proteomes" id="UP000199597"/>
    </source>
</evidence>
<dbReference type="RefSeq" id="WP_092009846.1">
    <property type="nucleotide sequence ID" value="NZ_LT629766.1"/>
</dbReference>
<dbReference type="Gene3D" id="1.10.357.10">
    <property type="entry name" value="Tetracycline Repressor, domain 2"/>
    <property type="match status" value="1"/>
</dbReference>
<keyword evidence="3" id="KW-0804">Transcription</keyword>
<dbReference type="InterPro" id="IPR004111">
    <property type="entry name" value="Repressor_TetR_C"/>
</dbReference>
<dbReference type="GO" id="GO:0045892">
    <property type="term" value="P:negative regulation of DNA-templated transcription"/>
    <property type="evidence" value="ECO:0007669"/>
    <property type="project" value="InterPro"/>
</dbReference>
<dbReference type="STRING" id="1136497.SAMN04489752_0591"/>
<dbReference type="EMBL" id="LT629766">
    <property type="protein sequence ID" value="SDR92270.1"/>
    <property type="molecule type" value="Genomic_DNA"/>
</dbReference>
<dbReference type="PANTHER" id="PTHR30055">
    <property type="entry name" value="HTH-TYPE TRANSCRIPTIONAL REGULATOR RUTR"/>
    <property type="match status" value="1"/>
</dbReference>
<dbReference type="Proteomes" id="UP000199597">
    <property type="component" value="Chromosome I"/>
</dbReference>
<dbReference type="InterPro" id="IPR009057">
    <property type="entry name" value="Homeodomain-like_sf"/>
</dbReference>
<dbReference type="OrthoDB" id="3291296at2"/>
<evidence type="ECO:0000313" key="5">
    <source>
        <dbReference type="EMBL" id="SDR92270.1"/>
    </source>
</evidence>
<evidence type="ECO:0000259" key="4">
    <source>
        <dbReference type="Pfam" id="PF02909"/>
    </source>
</evidence>
<sequence>MARPSSPLLSREKIGRAAIGMIDDGGELKIQPLAKELGVSLSSIYHHVDGREGVIHAMREVLSAEYALNIPDQGSWKEDLKAKMDSLWRLYSDHPRVMIHLLGVTVEEPRTLTLYESLIDVLVSAGVPETELLTTIEVLDAFAFGAALDALSPQVIFSPESEDSRLTKLIENHPAGAERNHLLYRRGLDFIIAGIEAGIPQSQPLTARTRSNR</sequence>
<name>A0A1H1N039_9MICO</name>
<accession>A0A1H1N039</accession>
<protein>
    <submittedName>
        <fullName evidence="5">DNA-binding transcriptional regulator, AcrR family</fullName>
    </submittedName>
</protein>
<dbReference type="SUPFAM" id="SSF48498">
    <property type="entry name" value="Tetracyclin repressor-like, C-terminal domain"/>
    <property type="match status" value="1"/>
</dbReference>
<keyword evidence="6" id="KW-1185">Reference proteome</keyword>
<evidence type="ECO:0000256" key="1">
    <source>
        <dbReference type="ARBA" id="ARBA00023015"/>
    </source>
</evidence>
<dbReference type="InterPro" id="IPR050109">
    <property type="entry name" value="HTH-type_TetR-like_transc_reg"/>
</dbReference>
<dbReference type="Pfam" id="PF02909">
    <property type="entry name" value="TetR_C_1"/>
    <property type="match status" value="1"/>
</dbReference>
<feature type="domain" description="Tetracycline repressor TetR C-terminal" evidence="4">
    <location>
        <begin position="71"/>
        <end position="164"/>
    </location>
</feature>
<keyword evidence="1" id="KW-0805">Transcription regulation</keyword>
<dbReference type="AlphaFoldDB" id="A0A1H1N039"/>
<evidence type="ECO:0000256" key="3">
    <source>
        <dbReference type="ARBA" id="ARBA00023163"/>
    </source>
</evidence>
<dbReference type="GO" id="GO:0003700">
    <property type="term" value="F:DNA-binding transcription factor activity"/>
    <property type="evidence" value="ECO:0007669"/>
    <property type="project" value="TreeGrafter"/>
</dbReference>